<dbReference type="GO" id="GO:0004803">
    <property type="term" value="F:transposase activity"/>
    <property type="evidence" value="ECO:0007669"/>
    <property type="project" value="InterPro"/>
</dbReference>
<dbReference type="SUPFAM" id="SSF53098">
    <property type="entry name" value="Ribonuclease H-like"/>
    <property type="match status" value="1"/>
</dbReference>
<dbReference type="EMBL" id="CP068595">
    <property type="protein sequence ID" value="QQZ61961.1"/>
    <property type="molecule type" value="Genomic_DNA"/>
</dbReference>
<organism evidence="8 11">
    <name type="scientific">Paenibacillus sonchi</name>
    <dbReference type="NCBI Taxonomy" id="373687"/>
    <lineage>
        <taxon>Bacteria</taxon>
        <taxon>Bacillati</taxon>
        <taxon>Bacillota</taxon>
        <taxon>Bacilli</taxon>
        <taxon>Bacillales</taxon>
        <taxon>Paenibacillaceae</taxon>
        <taxon>Paenibacillus</taxon>
        <taxon>Paenibacillus sonchi group</taxon>
    </lineage>
</organism>
<proteinExistence type="inferred from homology"/>
<evidence type="ECO:0000259" key="6">
    <source>
        <dbReference type="Pfam" id="PF01609"/>
    </source>
</evidence>
<dbReference type="KEGG" id="pson:JI735_11475"/>
<evidence type="ECO:0000313" key="11">
    <source>
        <dbReference type="Proteomes" id="UP000595841"/>
    </source>
</evidence>
<keyword evidence="4" id="KW-0233">DNA recombination</keyword>
<evidence type="ECO:0000256" key="2">
    <source>
        <dbReference type="ARBA" id="ARBA00022578"/>
    </source>
</evidence>
<protein>
    <submittedName>
        <fullName evidence="8">IS4 family transposase</fullName>
    </submittedName>
</protein>
<evidence type="ECO:0000256" key="4">
    <source>
        <dbReference type="ARBA" id="ARBA00023172"/>
    </source>
</evidence>
<feature type="domain" description="Transposase IS4-like" evidence="6">
    <location>
        <begin position="121"/>
        <end position="330"/>
    </location>
</feature>
<feature type="region of interest" description="Disordered" evidence="5">
    <location>
        <begin position="373"/>
        <end position="396"/>
    </location>
</feature>
<keyword evidence="11" id="KW-1185">Reference proteome</keyword>
<dbReference type="EMBL" id="CP068595">
    <property type="protein sequence ID" value="QQZ60710.1"/>
    <property type="molecule type" value="Genomic_DNA"/>
</dbReference>
<dbReference type="PANTHER" id="PTHR33258:SF1">
    <property type="entry name" value="TRANSPOSASE INSL FOR INSERTION SEQUENCE ELEMENT IS186A-RELATED"/>
    <property type="match status" value="1"/>
</dbReference>
<keyword evidence="3" id="KW-0238">DNA-binding</keyword>
<dbReference type="GO" id="GO:0003677">
    <property type="term" value="F:DNA binding"/>
    <property type="evidence" value="ECO:0007669"/>
    <property type="project" value="UniProtKB-KW"/>
</dbReference>
<dbReference type="EMBL" id="CP068595">
    <property type="protein sequence ID" value="QQZ59614.1"/>
    <property type="molecule type" value="Genomic_DNA"/>
</dbReference>
<evidence type="ECO:0000313" key="7">
    <source>
        <dbReference type="EMBL" id="QQZ59614.1"/>
    </source>
</evidence>
<name>A0A974PBB8_9BACL</name>
<dbReference type="KEGG" id="pson:JI735_04525"/>
<dbReference type="Pfam" id="PF01609">
    <property type="entry name" value="DDE_Tnp_1"/>
    <property type="match status" value="1"/>
</dbReference>
<evidence type="ECO:0000313" key="10">
    <source>
        <dbReference type="EMBL" id="QQZ63052.1"/>
    </source>
</evidence>
<dbReference type="RefSeq" id="WP_202676497.1">
    <property type="nucleotide sequence ID" value="NZ_CP068595.1"/>
</dbReference>
<feature type="compositionally biased region" description="Basic residues" evidence="5">
    <location>
        <begin position="373"/>
        <end position="389"/>
    </location>
</feature>
<gene>
    <name evidence="9" type="ORF">JI735_04525</name>
    <name evidence="10" type="ORF">JI735_11475</name>
    <name evidence="7" type="ORF">JI735_23760</name>
    <name evidence="8" type="ORF">JI735_30300</name>
</gene>
<evidence type="ECO:0000256" key="1">
    <source>
        <dbReference type="ARBA" id="ARBA00010075"/>
    </source>
</evidence>
<dbReference type="NCBIfam" id="NF033592">
    <property type="entry name" value="transpos_IS4_1"/>
    <property type="match status" value="1"/>
</dbReference>
<reference evidence="8 11" key="1">
    <citation type="submission" date="2021-01" db="EMBL/GenBank/DDBJ databases">
        <title>Whole genome sequence of Paenibacillus sonchi LMG 24727 for comparative genomics.</title>
        <authorList>
            <person name="Lee G."/>
            <person name="Kim M.-J."/>
            <person name="Lim K."/>
            <person name="Shin J.-H."/>
        </authorList>
    </citation>
    <scope>NUCLEOTIDE SEQUENCE [LARGE SCALE GENOMIC DNA]</scope>
    <source>
        <strain evidence="8 11">LMG 24727</strain>
    </source>
</reference>
<dbReference type="Proteomes" id="UP000595841">
    <property type="component" value="Chromosome"/>
</dbReference>
<dbReference type="AlphaFoldDB" id="A0A974PBB8"/>
<comment type="similarity">
    <text evidence="1">Belongs to the transposase 11 family.</text>
</comment>
<dbReference type="InterPro" id="IPR002559">
    <property type="entry name" value="Transposase_11"/>
</dbReference>
<dbReference type="KEGG" id="pson:JI735_23760"/>
<sequence length="424" mass="49197">MDNIPKMTVIRQCLSLLPTLSPTCVPLDYGVKKLRTLALLQLSVTAHLLRWESYREYAWQLDASPDLQELLGLPSISASQVSRRMNQLPTALLEHLFYALTHLIKNLSRPASSGLLQRVGRLLLVDASCLKLPAFLSDWARVTRDRCGVKIHVSYAVTSPEHTFVQHMVPSTGNVSDYEGSDLLLHEEEVTYVLDRGYVCYERMDRWIEGGLNFVMRIADHHQANVLHEHPVPEGSRILRDATVQMGSGYTAMEQRVRLVEFTDEKGRLYRIVTTQWEASAEDIAEIYKHRWLIELFFKWLKQHLRLVRLQSTQPQGIWNHLYLSLIAHALTLYIRYTQAPEKTEWEVLKRLRIHAAKEHTWEEFIQELNRRPTRTSKGRRKTGAKRRTPTLDHPVAYTKAVNEKRIVDRKQKKAGIEQNKNNK</sequence>
<evidence type="ECO:0000313" key="9">
    <source>
        <dbReference type="EMBL" id="QQZ61961.1"/>
    </source>
</evidence>
<dbReference type="KEGG" id="pson:JI735_30300"/>
<dbReference type="EMBL" id="CP068595">
    <property type="protein sequence ID" value="QQZ63052.1"/>
    <property type="molecule type" value="Genomic_DNA"/>
</dbReference>
<accession>A0A974PBB8</accession>
<evidence type="ECO:0000256" key="3">
    <source>
        <dbReference type="ARBA" id="ARBA00023125"/>
    </source>
</evidence>
<keyword evidence="2" id="KW-0815">Transposition</keyword>
<dbReference type="InterPro" id="IPR047952">
    <property type="entry name" value="Transpos_IS4"/>
</dbReference>
<evidence type="ECO:0000256" key="5">
    <source>
        <dbReference type="SAM" id="MobiDB-lite"/>
    </source>
</evidence>
<dbReference type="Gene3D" id="3.90.350.10">
    <property type="entry name" value="Transposase Inhibitor Protein From Tn5, Chain A, domain 1"/>
    <property type="match status" value="1"/>
</dbReference>
<dbReference type="GO" id="GO:0006313">
    <property type="term" value="P:DNA transposition"/>
    <property type="evidence" value="ECO:0007669"/>
    <property type="project" value="InterPro"/>
</dbReference>
<evidence type="ECO:0000313" key="8">
    <source>
        <dbReference type="EMBL" id="QQZ60710.1"/>
    </source>
</evidence>
<dbReference type="InterPro" id="IPR012337">
    <property type="entry name" value="RNaseH-like_sf"/>
</dbReference>
<dbReference type="PANTHER" id="PTHR33258">
    <property type="entry name" value="TRANSPOSASE INSL FOR INSERTION SEQUENCE ELEMENT IS186A-RELATED"/>
    <property type="match status" value="1"/>
</dbReference>